<sequence length="63" mass="6803">MDHPLSWLAHALDECQVSHDTATGWQDAESYRVMSALEHTSRAGGYGDVLVNAALSAMVSVSR</sequence>
<evidence type="ECO:0000313" key="2">
    <source>
        <dbReference type="Proteomes" id="UP000179616"/>
    </source>
</evidence>
<dbReference type="Proteomes" id="UP000179616">
    <property type="component" value="Unassembled WGS sequence"/>
</dbReference>
<accession>A0A1S1L898</accession>
<organism evidence="1 2">
    <name type="scientific">Mycobacteroides franklinii</name>
    <dbReference type="NCBI Taxonomy" id="948102"/>
    <lineage>
        <taxon>Bacteria</taxon>
        <taxon>Bacillati</taxon>
        <taxon>Actinomycetota</taxon>
        <taxon>Actinomycetes</taxon>
        <taxon>Mycobacteriales</taxon>
        <taxon>Mycobacteriaceae</taxon>
        <taxon>Mycobacteroides</taxon>
    </lineage>
</organism>
<gene>
    <name evidence="1" type="ORF">BKG76_10840</name>
</gene>
<proteinExistence type="predicted"/>
<protein>
    <submittedName>
        <fullName evidence="1">Uncharacterized protein</fullName>
    </submittedName>
</protein>
<evidence type="ECO:0000313" key="1">
    <source>
        <dbReference type="EMBL" id="OHU21182.1"/>
    </source>
</evidence>
<dbReference type="EMBL" id="MLIK01000019">
    <property type="protein sequence ID" value="OHU21182.1"/>
    <property type="molecule type" value="Genomic_DNA"/>
</dbReference>
<reference evidence="1 2" key="1">
    <citation type="submission" date="2016-10" db="EMBL/GenBank/DDBJ databases">
        <title>Evaluation of Human, Veterinary and Environmental Mycobacterium chelonae Isolates by Core Genome Phylogenomic Analysis, Targeted Gene Comparison, and Anti-microbial Susceptibility Patterns: A Tale of Mistaken Identities.</title>
        <authorList>
            <person name="Fogelson S.B."/>
            <person name="Camus A.C."/>
            <person name="Lorenz W."/>
            <person name="Vasireddy R."/>
            <person name="Vasireddy S."/>
            <person name="Smith T."/>
            <person name="Brown-Elliott B.A."/>
            <person name="Wallace R.J.Jr."/>
            <person name="Hasan N.A."/>
            <person name="Reischl U."/>
            <person name="Sanchez S."/>
        </authorList>
    </citation>
    <scope>NUCLEOTIDE SEQUENCE [LARGE SCALE GENOMIC DNA]</scope>
    <source>
        <strain evidence="1 2">1559</strain>
    </source>
</reference>
<name>A0A1S1L898_9MYCO</name>
<dbReference type="AlphaFoldDB" id="A0A1S1L898"/>
<comment type="caution">
    <text evidence="1">The sequence shown here is derived from an EMBL/GenBank/DDBJ whole genome shotgun (WGS) entry which is preliminary data.</text>
</comment>